<dbReference type="Proteomes" id="UP000256970">
    <property type="component" value="Unassembled WGS sequence"/>
</dbReference>
<accession>A0A383W338</accession>
<evidence type="ECO:0000313" key="1">
    <source>
        <dbReference type="EMBL" id="SZX71620.1"/>
    </source>
</evidence>
<name>A0A383W338_TETOB</name>
<keyword evidence="2" id="KW-1185">Reference proteome</keyword>
<evidence type="ECO:0008006" key="3">
    <source>
        <dbReference type="Google" id="ProtNLM"/>
    </source>
</evidence>
<reference evidence="1 2" key="1">
    <citation type="submission" date="2016-10" db="EMBL/GenBank/DDBJ databases">
        <authorList>
            <person name="Cai Z."/>
        </authorList>
    </citation>
    <scope>NUCLEOTIDE SEQUENCE [LARGE SCALE GENOMIC DNA]</scope>
</reference>
<gene>
    <name evidence="1" type="ORF">BQ4739_LOCUS11750</name>
</gene>
<dbReference type="SUPFAM" id="SSF56399">
    <property type="entry name" value="ADP-ribosylation"/>
    <property type="match status" value="1"/>
</dbReference>
<dbReference type="EMBL" id="FNXT01001063">
    <property type="protein sequence ID" value="SZX71620.1"/>
    <property type="molecule type" value="Genomic_DNA"/>
</dbReference>
<organism evidence="1 2">
    <name type="scientific">Tetradesmus obliquus</name>
    <name type="common">Green alga</name>
    <name type="synonym">Acutodesmus obliquus</name>
    <dbReference type="NCBI Taxonomy" id="3088"/>
    <lineage>
        <taxon>Eukaryota</taxon>
        <taxon>Viridiplantae</taxon>
        <taxon>Chlorophyta</taxon>
        <taxon>core chlorophytes</taxon>
        <taxon>Chlorophyceae</taxon>
        <taxon>CS clade</taxon>
        <taxon>Sphaeropleales</taxon>
        <taxon>Scenedesmaceae</taxon>
        <taxon>Tetradesmus</taxon>
    </lineage>
</organism>
<dbReference type="AlphaFoldDB" id="A0A383W338"/>
<proteinExistence type="predicted"/>
<dbReference type="Gene3D" id="3.90.228.10">
    <property type="match status" value="1"/>
</dbReference>
<sequence>MGWLPILCTGYLMKKQKKKALQQTQRQQQQLQQQQPLAEQLQQQWQADAVAVIESIDLQQQPNKHHQQQQRCSTAILYHQTSPEIARAILATGQMKPGSKGYGGAGIYFAAAPEITATKATKKGVILECEVDLGKVKEIRSAGDWSSRVWHWLYDYDSIKITSISDGTEWVVFDSSRVKAVRLWRPGTSVQQLALLLLLAGNAAAVLQCALLAVTHVLQQMHGSLPGCTSSSRPSLRSLGKC</sequence>
<protein>
    <recommendedName>
        <fullName evidence="3">PARP catalytic domain-containing protein</fullName>
    </recommendedName>
</protein>
<evidence type="ECO:0000313" key="2">
    <source>
        <dbReference type="Proteomes" id="UP000256970"/>
    </source>
</evidence>